<evidence type="ECO:0000313" key="2">
    <source>
        <dbReference type="Proteomes" id="UP000179920"/>
    </source>
</evidence>
<dbReference type="AlphaFoldDB" id="A0A1K0H1Y9"/>
<organism evidence="1 2">
    <name type="scientific">Ustilago bromivora</name>
    <dbReference type="NCBI Taxonomy" id="307758"/>
    <lineage>
        <taxon>Eukaryota</taxon>
        <taxon>Fungi</taxon>
        <taxon>Dikarya</taxon>
        <taxon>Basidiomycota</taxon>
        <taxon>Ustilaginomycotina</taxon>
        <taxon>Ustilaginomycetes</taxon>
        <taxon>Ustilaginales</taxon>
        <taxon>Ustilaginaceae</taxon>
        <taxon>Ustilago</taxon>
    </lineage>
</organism>
<protein>
    <submittedName>
        <fullName evidence="1">Uncharacterized protein</fullName>
    </submittedName>
</protein>
<gene>
    <name evidence="1" type="ORF">UBRO_20281</name>
</gene>
<dbReference type="EMBL" id="LT558120">
    <property type="protein sequence ID" value="SAM81160.1"/>
    <property type="molecule type" value="Genomic_DNA"/>
</dbReference>
<name>A0A1K0H1Y9_9BASI</name>
<proteinExistence type="predicted"/>
<accession>A0A1K0H1Y9</accession>
<dbReference type="Proteomes" id="UP000179920">
    <property type="component" value="Chromosome IV"/>
</dbReference>
<evidence type="ECO:0000313" key="1">
    <source>
        <dbReference type="EMBL" id="SAM81160.1"/>
    </source>
</evidence>
<sequence>MPSRLAASWCCSTPATLSVVVRPPGCCSTVPPPLTSSHSASGAPTATTTTSTDWLRSTMLWSYWPSSPSAMAPWFPVALPGEIQAWPDPSLLAPNPIKAALSCTGTSTTGLAGQEPSSSSPCLDPHNPFSVFSSWPCPCPI</sequence>
<reference evidence="2" key="1">
    <citation type="submission" date="2016-04" db="EMBL/GenBank/DDBJ databases">
        <authorList>
            <person name="Guldener U."/>
            <person name="Guldener U."/>
        </authorList>
    </citation>
    <scope>NUCLEOTIDE SEQUENCE [LARGE SCALE GENOMIC DNA]</scope>
    <source>
        <strain evidence="2">UB2112</strain>
    </source>
</reference>